<accession>R7Q3Q2</accession>
<sequence length="61" mass="7155">MSIPTFTIERYCIEIKNSRPHSLSRQRLPISASFTRFPGTVDHDESPSRLRCRKIIPRREA</sequence>
<dbReference type="GeneID" id="17319484"/>
<name>R7Q3Q2_CHOCR</name>
<evidence type="ECO:0000313" key="2">
    <source>
        <dbReference type="Proteomes" id="UP000012073"/>
    </source>
</evidence>
<keyword evidence="2" id="KW-1185">Reference proteome</keyword>
<gene>
    <name evidence="1" type="ORF">CHC_T00001351001</name>
</gene>
<dbReference type="Proteomes" id="UP000012073">
    <property type="component" value="Unassembled WGS sequence"/>
</dbReference>
<dbReference type="AlphaFoldDB" id="R7Q3Q2"/>
<reference evidence="2" key="1">
    <citation type="journal article" date="2013" name="Proc. Natl. Acad. Sci. U.S.A.">
        <title>Genome structure and metabolic features in the red seaweed Chondrus crispus shed light on evolution of the Archaeplastida.</title>
        <authorList>
            <person name="Collen J."/>
            <person name="Porcel B."/>
            <person name="Carre W."/>
            <person name="Ball S.G."/>
            <person name="Chaparro C."/>
            <person name="Tonon T."/>
            <person name="Barbeyron T."/>
            <person name="Michel G."/>
            <person name="Noel B."/>
            <person name="Valentin K."/>
            <person name="Elias M."/>
            <person name="Artiguenave F."/>
            <person name="Arun A."/>
            <person name="Aury J.M."/>
            <person name="Barbosa-Neto J.F."/>
            <person name="Bothwell J.H."/>
            <person name="Bouget F.Y."/>
            <person name="Brillet L."/>
            <person name="Cabello-Hurtado F."/>
            <person name="Capella-Gutierrez S."/>
            <person name="Charrier B."/>
            <person name="Cladiere L."/>
            <person name="Cock J.M."/>
            <person name="Coelho S.M."/>
            <person name="Colleoni C."/>
            <person name="Czjzek M."/>
            <person name="Da Silva C."/>
            <person name="Delage L."/>
            <person name="Denoeud F."/>
            <person name="Deschamps P."/>
            <person name="Dittami S.M."/>
            <person name="Gabaldon T."/>
            <person name="Gachon C.M."/>
            <person name="Groisillier A."/>
            <person name="Herve C."/>
            <person name="Jabbari K."/>
            <person name="Katinka M."/>
            <person name="Kloareg B."/>
            <person name="Kowalczyk N."/>
            <person name="Labadie K."/>
            <person name="Leblanc C."/>
            <person name="Lopez P.J."/>
            <person name="McLachlan D.H."/>
            <person name="Meslet-Cladiere L."/>
            <person name="Moustafa A."/>
            <person name="Nehr Z."/>
            <person name="Nyvall Collen P."/>
            <person name="Panaud O."/>
            <person name="Partensky F."/>
            <person name="Poulain J."/>
            <person name="Rensing S.A."/>
            <person name="Rousvoal S."/>
            <person name="Samson G."/>
            <person name="Symeonidi A."/>
            <person name="Weissenbach J."/>
            <person name="Zambounis A."/>
            <person name="Wincker P."/>
            <person name="Boyen C."/>
        </authorList>
    </citation>
    <scope>NUCLEOTIDE SEQUENCE [LARGE SCALE GENOMIC DNA]</scope>
    <source>
        <strain evidence="2">cv. Stackhouse</strain>
    </source>
</reference>
<dbReference type="EMBL" id="HG001459">
    <property type="protein sequence ID" value="CDF32110.1"/>
    <property type="molecule type" value="Genomic_DNA"/>
</dbReference>
<dbReference type="RefSeq" id="XP_005711775.1">
    <property type="nucleotide sequence ID" value="XM_005711718.1"/>
</dbReference>
<evidence type="ECO:0000313" key="1">
    <source>
        <dbReference type="EMBL" id="CDF32110.1"/>
    </source>
</evidence>
<dbReference type="KEGG" id="ccp:CHC_T00001351001"/>
<dbReference type="Gramene" id="CDF32110">
    <property type="protein sequence ID" value="CDF32110"/>
    <property type="gene ID" value="CHC_T00001351001"/>
</dbReference>
<protein>
    <submittedName>
        <fullName evidence="1">Uncharacterized protein</fullName>
    </submittedName>
</protein>
<proteinExistence type="predicted"/>
<organism evidence="1 2">
    <name type="scientific">Chondrus crispus</name>
    <name type="common">Carrageen Irish moss</name>
    <name type="synonym">Polymorpha crispa</name>
    <dbReference type="NCBI Taxonomy" id="2769"/>
    <lineage>
        <taxon>Eukaryota</taxon>
        <taxon>Rhodophyta</taxon>
        <taxon>Florideophyceae</taxon>
        <taxon>Rhodymeniophycidae</taxon>
        <taxon>Gigartinales</taxon>
        <taxon>Gigartinaceae</taxon>
        <taxon>Chondrus</taxon>
    </lineage>
</organism>